<gene>
    <name evidence="5" type="ORF">HMPREF9473_01452</name>
</gene>
<evidence type="ECO:0000259" key="4">
    <source>
        <dbReference type="PROSITE" id="PS51379"/>
    </source>
</evidence>
<evidence type="ECO:0000313" key="5">
    <source>
        <dbReference type="EMBL" id="EHI60643.1"/>
    </source>
</evidence>
<feature type="domain" description="4Fe-4S ferredoxin-type" evidence="4">
    <location>
        <begin position="280"/>
        <end position="309"/>
    </location>
</feature>
<dbReference type="GO" id="GO:0051536">
    <property type="term" value="F:iron-sulfur cluster binding"/>
    <property type="evidence" value="ECO:0007669"/>
    <property type="project" value="UniProtKB-KW"/>
</dbReference>
<evidence type="ECO:0000256" key="2">
    <source>
        <dbReference type="ARBA" id="ARBA00023004"/>
    </source>
</evidence>
<dbReference type="GO" id="GO:0046872">
    <property type="term" value="F:metal ion binding"/>
    <property type="evidence" value="ECO:0007669"/>
    <property type="project" value="UniProtKB-KW"/>
</dbReference>
<dbReference type="PANTHER" id="PTHR43312">
    <property type="entry name" value="D-THREO-ALDOSE 1-DEHYDROGENASE"/>
    <property type="match status" value="1"/>
</dbReference>
<dbReference type="Proteomes" id="UP000005384">
    <property type="component" value="Unassembled WGS sequence"/>
</dbReference>
<dbReference type="InterPro" id="IPR017900">
    <property type="entry name" value="4Fe4S_Fe_S_CS"/>
</dbReference>
<dbReference type="Gene3D" id="3.20.20.100">
    <property type="entry name" value="NADP-dependent oxidoreductase domain"/>
    <property type="match status" value="1"/>
</dbReference>
<protein>
    <recommendedName>
        <fullName evidence="4">4Fe-4S ferredoxin-type domain-containing protein</fullName>
    </recommendedName>
</protein>
<dbReference type="SUPFAM" id="SSF46548">
    <property type="entry name" value="alpha-helical ferredoxin"/>
    <property type="match status" value="1"/>
</dbReference>
<comment type="caution">
    <text evidence="5">The sequence shown here is derived from an EMBL/GenBank/DDBJ whole genome shotgun (WGS) entry which is preliminary data.</text>
</comment>
<organism evidence="5 6">
    <name type="scientific">Hungatella hathewayi WAL-18680</name>
    <dbReference type="NCBI Taxonomy" id="742737"/>
    <lineage>
        <taxon>Bacteria</taxon>
        <taxon>Bacillati</taxon>
        <taxon>Bacillota</taxon>
        <taxon>Clostridia</taxon>
        <taxon>Lachnospirales</taxon>
        <taxon>Lachnospiraceae</taxon>
        <taxon>Hungatella</taxon>
    </lineage>
</organism>
<dbReference type="AlphaFoldDB" id="G5ID79"/>
<evidence type="ECO:0000313" key="6">
    <source>
        <dbReference type="Proteomes" id="UP000005384"/>
    </source>
</evidence>
<dbReference type="HOGENOM" id="CLU_023205_3_2_9"/>
<keyword evidence="2" id="KW-0408">Iron</keyword>
<dbReference type="EMBL" id="ADLN01000014">
    <property type="protein sequence ID" value="EHI60643.1"/>
    <property type="molecule type" value="Genomic_DNA"/>
</dbReference>
<dbReference type="OrthoDB" id="9773828at2"/>
<proteinExistence type="predicted"/>
<dbReference type="CDD" id="cd19096">
    <property type="entry name" value="AKR_Fe-S_oxidoreductase"/>
    <property type="match status" value="1"/>
</dbReference>
<dbReference type="Pfam" id="PF00248">
    <property type="entry name" value="Aldo_ket_red"/>
    <property type="match status" value="1"/>
</dbReference>
<dbReference type="InterPro" id="IPR036812">
    <property type="entry name" value="NAD(P)_OxRdtase_dom_sf"/>
</dbReference>
<feature type="domain" description="4Fe-4S ferredoxin-type" evidence="4">
    <location>
        <begin position="328"/>
        <end position="357"/>
    </location>
</feature>
<dbReference type="InterPro" id="IPR053135">
    <property type="entry name" value="AKR2_Oxidoreductase"/>
</dbReference>
<reference evidence="5 6" key="1">
    <citation type="submission" date="2011-08" db="EMBL/GenBank/DDBJ databases">
        <title>The Genome Sequence of Clostridium hathewayi WAL-18680.</title>
        <authorList>
            <consortium name="The Broad Institute Genome Sequencing Platform"/>
            <person name="Earl A."/>
            <person name="Ward D."/>
            <person name="Feldgarden M."/>
            <person name="Gevers D."/>
            <person name="Finegold S.M."/>
            <person name="Summanen P.H."/>
            <person name="Molitoris D.R."/>
            <person name="Song M."/>
            <person name="Daigneault M."/>
            <person name="Allen-Vercoe E."/>
            <person name="Young S.K."/>
            <person name="Zeng Q."/>
            <person name="Gargeya S."/>
            <person name="Fitzgerald M."/>
            <person name="Haas B."/>
            <person name="Abouelleil A."/>
            <person name="Alvarado L."/>
            <person name="Arachchi H.M."/>
            <person name="Berlin A."/>
            <person name="Brown A."/>
            <person name="Chapman S.B."/>
            <person name="Chen Z."/>
            <person name="Dunbar C."/>
            <person name="Freedman E."/>
            <person name="Gearin G."/>
            <person name="Gellesch M."/>
            <person name="Goldberg J."/>
            <person name="Griggs A."/>
            <person name="Gujja S."/>
            <person name="Heiman D."/>
            <person name="Howarth C."/>
            <person name="Larson L."/>
            <person name="Lui A."/>
            <person name="MacDonald P.J.P."/>
            <person name="Montmayeur A."/>
            <person name="Murphy C."/>
            <person name="Neiman D."/>
            <person name="Pearson M."/>
            <person name="Priest M."/>
            <person name="Roberts A."/>
            <person name="Saif S."/>
            <person name="Shea T."/>
            <person name="Shenoy N."/>
            <person name="Sisk P."/>
            <person name="Stolte C."/>
            <person name="Sykes S."/>
            <person name="Wortman J."/>
            <person name="Nusbaum C."/>
            <person name="Birren B."/>
        </authorList>
    </citation>
    <scope>NUCLEOTIDE SEQUENCE [LARGE SCALE GENOMIC DNA]</scope>
    <source>
        <strain evidence="5 6">WAL-18680</strain>
    </source>
</reference>
<name>G5ID79_9FIRM</name>
<dbReference type="SUPFAM" id="SSF51430">
    <property type="entry name" value="NAD(P)-linked oxidoreductase"/>
    <property type="match status" value="1"/>
</dbReference>
<dbReference type="InterPro" id="IPR017896">
    <property type="entry name" value="4Fe4S_Fe-S-bd"/>
</dbReference>
<keyword evidence="3" id="KW-0411">Iron-sulfur</keyword>
<accession>G5ID79</accession>
<dbReference type="Gene3D" id="3.30.70.20">
    <property type="match status" value="1"/>
</dbReference>
<dbReference type="InterPro" id="IPR023210">
    <property type="entry name" value="NADP_OxRdtase_dom"/>
</dbReference>
<sequence>MNEKKLGFGLMRLPRLDADDEASIDLEQTKQMVDTFLERGFTYFDTAWMYCGFNSEIAAREALVKRHPRDSFTLATKLNAGFIKSKEDRDKIFNEQLAKTGVEYFDYYLLHAVSKDFYKIYTELDCFQWLVDKKKEGLVKHIGFSYHDNAKLLDQVLTEHPEIEFVQLQINYLDWDSEEVQSGKCYEVAVKHGKKVIIMEPVKGGTLANVPEKVEQAFRAYAPERSASSWAVRFAASLDHVMVVLSGMSNLEQVLDNTGYMADFQPLNEEEKSIIRQAVDIIHADIAIACTGCAYCTDGCPQKIAIPKYFSLYNKDRKSQREAYEQLTENFGKASDCIACGQCEEVCPQHLPIIRHLKEVAGYFEN</sequence>
<evidence type="ECO:0000256" key="3">
    <source>
        <dbReference type="ARBA" id="ARBA00023014"/>
    </source>
</evidence>
<dbReference type="Pfam" id="PF13187">
    <property type="entry name" value="Fer4_9"/>
    <property type="match status" value="1"/>
</dbReference>
<keyword evidence="1" id="KW-0479">Metal-binding</keyword>
<keyword evidence="6" id="KW-1185">Reference proteome</keyword>
<dbReference type="PROSITE" id="PS51379">
    <property type="entry name" value="4FE4S_FER_2"/>
    <property type="match status" value="2"/>
</dbReference>
<dbReference type="PROSITE" id="PS00198">
    <property type="entry name" value="4FE4S_FER_1"/>
    <property type="match status" value="1"/>
</dbReference>
<evidence type="ECO:0000256" key="1">
    <source>
        <dbReference type="ARBA" id="ARBA00022723"/>
    </source>
</evidence>
<dbReference type="PANTHER" id="PTHR43312:SF2">
    <property type="entry name" value="OXIDOREDUCTASE"/>
    <property type="match status" value="1"/>
</dbReference>
<dbReference type="PATRIC" id="fig|742737.3.peg.1466"/>